<keyword evidence="4" id="KW-0963">Cytoplasm</keyword>
<dbReference type="RefSeq" id="XP_020046506.1">
    <property type="nucleotide sequence ID" value="XM_020193583.1"/>
</dbReference>
<feature type="compositionally biased region" description="Acidic residues" evidence="8">
    <location>
        <begin position="825"/>
        <end position="850"/>
    </location>
</feature>
<keyword evidence="6" id="KW-0653">Protein transport</keyword>
<dbReference type="PANTHER" id="PTHR10527">
    <property type="entry name" value="IMPORTIN BETA"/>
    <property type="match status" value="1"/>
</dbReference>
<reference evidence="11" key="1">
    <citation type="submission" date="2016-05" db="EMBL/GenBank/DDBJ databases">
        <title>Comparative genomics of biotechnologically important yeasts.</title>
        <authorList>
            <consortium name="DOE Joint Genome Institute"/>
            <person name="Riley R."/>
            <person name="Haridas S."/>
            <person name="Wolfe K.H."/>
            <person name="Lopes M.R."/>
            <person name="Hittinger C.T."/>
            <person name="Goker M."/>
            <person name="Salamov A."/>
            <person name="Wisecaver J."/>
            <person name="Long T.M."/>
            <person name="Aerts A.L."/>
            <person name="Barry K."/>
            <person name="Choi C."/>
            <person name="Clum A."/>
            <person name="Coughlan A.Y."/>
            <person name="Deshpande S."/>
            <person name="Douglass A.P."/>
            <person name="Hanson S.J."/>
            <person name="Klenk H.-P."/>
            <person name="Labutti K."/>
            <person name="Lapidus A."/>
            <person name="Lindquist E."/>
            <person name="Lipzen A."/>
            <person name="Meier-Kolthoff J.P."/>
            <person name="Ohm R.A."/>
            <person name="Otillar R.P."/>
            <person name="Pangilinan J."/>
            <person name="Peng Y."/>
            <person name="Rokas A."/>
            <person name="Rosa C.A."/>
            <person name="Scheuner C."/>
            <person name="Sibirny A.A."/>
            <person name="Slot J.C."/>
            <person name="Stielow J.B."/>
            <person name="Sun H."/>
            <person name="Kurtzman C.P."/>
            <person name="Blackwell M."/>
            <person name="Grigoriev I.V."/>
            <person name="Jeffries T.W."/>
        </authorList>
    </citation>
    <scope>NUCLEOTIDE SEQUENCE [LARGE SCALE GENOMIC DNA]</scope>
    <source>
        <strain evidence="11">DSM 1968</strain>
    </source>
</reference>
<keyword evidence="7" id="KW-0539">Nucleus</keyword>
<dbReference type="InParanoid" id="A0A1D2VF14"/>
<dbReference type="InterPro" id="IPR040928">
    <property type="entry name" value="Importin_rep_5"/>
</dbReference>
<dbReference type="AlphaFoldDB" id="A0A1D2VF14"/>
<evidence type="ECO:0000313" key="11">
    <source>
        <dbReference type="Proteomes" id="UP000095038"/>
    </source>
</evidence>
<keyword evidence="5" id="KW-0677">Repeat</keyword>
<proteinExistence type="predicted"/>
<evidence type="ECO:0000256" key="4">
    <source>
        <dbReference type="ARBA" id="ARBA00022490"/>
    </source>
</evidence>
<feature type="region of interest" description="Disordered" evidence="8">
    <location>
        <begin position="818"/>
        <end position="850"/>
    </location>
</feature>
<dbReference type="SMART" id="SM01349">
    <property type="entry name" value="TOG"/>
    <property type="match status" value="1"/>
</dbReference>
<sequence>MYLETEVALSNLLQGLLSTDNAIRSQSETLLNSTWLLPPNLEYLLLYLAQQAASSDNIQLQTFSIVLFRRLATKSPINNSSVSVLIESNFNIISNDSKSKICNILLQSFVNPNISNDLRHKVADSISEVSKIIINNESQWPELISIIFKALHQNDNSSFKDSAFRILSSNPDLIDSSNINEILPLFNSAFQDNDDSIKTSSVTAFASFFKIVPKEKWPLITPLLPNLLNILPSFLSDDKEDSLNTILENLIDLVQLAPKLFKPMFNQLIEFSSLICKNKNFDSNTRLTALELLTTFSESAPKMVKSFPNYCQEIILINLSMLTEICPDDEEAAEWNNNDDIDDPDEEIEYDAARNSIDRVSLSVRGKFLAPILFEFLPQMINSAQWRERQAALMALSAAVEGCADVLITEIPKLLEMILPLMNDPHPRVQYACCNALGQMSTDFATTIQSTSANQILPSLISKLTNESSPRVQAHAAAALVNFSENATKELLEPYLDDLLTNLVTLLQSHHKYVQEQVLTTISVIADAAEKKFIKYYDALTPILINVILNNDFQAENQLIKAKSVECLSLIALAVGKEKFQTHQHQVLQIFETIQDQILNHQVNDDDPVLSYLQQSWSRLCSVVGVEFLPYLNKILPPLLIQAKQGQSLKAIEDVDDDDINDDEDWEILDVHGKKIALHTSALDDKVVAIELLKGYAEVLKEHFSAFARSILKEILFPALDFYLHDGVREAAIEAIPAMLNCIKSQNDPQDLINIWQETTDKLFQSLSEEPVNYLLSEYYRCFATCVSNFGSNCLNDNQFESFVTAVDKTLQTAYSRIKHSRSNDEDDPNAEGYNEDEYDEGYDSDNEDADEDLLDEINSALSSVFKNSKTKFLLYFEKLIPTVLTFLDDSNIFIKNCGICIVADLIEYCGKDSYNFHSVFVNQIGQALDLSNHPSIRQAACYVVGVAAQYGGQNYQSFCLATLQLLFKIIQSEGSKSIENISATENAISALAKILNEYGSTVSNFDLIVENWIQSLPVIEEQDCILTSYSFLVKLINNNHPSIKKNIAAVLESIIQVLINSNITKTKTGKTLIDATKNLLGYISQEEAMSLLSKYPQDLLSQWFS</sequence>
<dbReference type="GeneID" id="30967219"/>
<accession>A0A1D2VF14</accession>
<organism evidence="10 11">
    <name type="scientific">Ascoidea rubescens DSM 1968</name>
    <dbReference type="NCBI Taxonomy" id="1344418"/>
    <lineage>
        <taxon>Eukaryota</taxon>
        <taxon>Fungi</taxon>
        <taxon>Dikarya</taxon>
        <taxon>Ascomycota</taxon>
        <taxon>Saccharomycotina</taxon>
        <taxon>Saccharomycetes</taxon>
        <taxon>Ascoideaceae</taxon>
        <taxon>Ascoidea</taxon>
    </lineage>
</organism>
<keyword evidence="11" id="KW-1185">Reference proteome</keyword>
<dbReference type="SUPFAM" id="SSF48371">
    <property type="entry name" value="ARM repeat"/>
    <property type="match status" value="2"/>
</dbReference>
<dbReference type="InterPro" id="IPR040122">
    <property type="entry name" value="Importin_beta"/>
</dbReference>
<comment type="subcellular location">
    <subcellularLocation>
        <location evidence="2">Cytoplasm</location>
    </subcellularLocation>
    <subcellularLocation>
        <location evidence="1">Nucleus</location>
    </subcellularLocation>
</comment>
<gene>
    <name evidence="10" type="ORF">ASCRUDRAFT_76695</name>
</gene>
<dbReference type="Pfam" id="PF18816">
    <property type="entry name" value="Importin_rep_5"/>
    <property type="match status" value="1"/>
</dbReference>
<dbReference type="GO" id="GO:0005634">
    <property type="term" value="C:nucleus"/>
    <property type="evidence" value="ECO:0007669"/>
    <property type="project" value="UniProtKB-SubCell"/>
</dbReference>
<dbReference type="InterPro" id="IPR057600">
    <property type="entry name" value="TORTIFOLIA1/SINE1-2_N"/>
</dbReference>
<dbReference type="Proteomes" id="UP000095038">
    <property type="component" value="Unassembled WGS sequence"/>
</dbReference>
<dbReference type="InterPro" id="IPR041653">
    <property type="entry name" value="Importin_rep_4"/>
</dbReference>
<evidence type="ECO:0000256" key="2">
    <source>
        <dbReference type="ARBA" id="ARBA00004496"/>
    </source>
</evidence>
<keyword evidence="3" id="KW-0813">Transport</keyword>
<dbReference type="InterPro" id="IPR011989">
    <property type="entry name" value="ARM-like"/>
</dbReference>
<evidence type="ECO:0000313" key="10">
    <source>
        <dbReference type="EMBL" id="ODV60199.1"/>
    </source>
</evidence>
<evidence type="ECO:0000256" key="6">
    <source>
        <dbReference type="ARBA" id="ARBA00022927"/>
    </source>
</evidence>
<evidence type="ECO:0000256" key="5">
    <source>
        <dbReference type="ARBA" id="ARBA00022737"/>
    </source>
</evidence>
<dbReference type="FunCoup" id="A0A1D2VF14">
    <property type="interactions" value="1124"/>
</dbReference>
<evidence type="ECO:0000256" key="8">
    <source>
        <dbReference type="SAM" id="MobiDB-lite"/>
    </source>
</evidence>
<dbReference type="OrthoDB" id="543373at2759"/>
<evidence type="ECO:0000256" key="3">
    <source>
        <dbReference type="ARBA" id="ARBA00022448"/>
    </source>
</evidence>
<protein>
    <submittedName>
        <fullName evidence="10">ARM repeat-containing protein</fullName>
    </submittedName>
</protein>
<dbReference type="EMBL" id="KV454483">
    <property type="protein sequence ID" value="ODV60199.1"/>
    <property type="molecule type" value="Genomic_DNA"/>
</dbReference>
<feature type="domain" description="TOG" evidence="9">
    <location>
        <begin position="361"/>
        <end position="600"/>
    </location>
</feature>
<dbReference type="Pfam" id="PF18808">
    <property type="entry name" value="Importin_rep_4"/>
    <property type="match status" value="1"/>
</dbReference>
<dbReference type="GO" id="GO:0006606">
    <property type="term" value="P:protein import into nucleus"/>
    <property type="evidence" value="ECO:0007669"/>
    <property type="project" value="InterPro"/>
</dbReference>
<dbReference type="InterPro" id="IPR034085">
    <property type="entry name" value="TOG"/>
</dbReference>
<dbReference type="Gene3D" id="1.25.10.10">
    <property type="entry name" value="Leucine-rich Repeat Variant"/>
    <property type="match status" value="1"/>
</dbReference>
<name>A0A1D2VF14_9ASCO</name>
<dbReference type="Pfam" id="PF18829">
    <property type="entry name" value="Importin_rep_6"/>
    <property type="match status" value="1"/>
</dbReference>
<dbReference type="InterPro" id="IPR016024">
    <property type="entry name" value="ARM-type_fold"/>
</dbReference>
<dbReference type="Pfam" id="PF25780">
    <property type="entry name" value="TPR_IPO5"/>
    <property type="match status" value="1"/>
</dbReference>
<dbReference type="Pfam" id="PF24714">
    <property type="entry name" value="TOR1L1_N"/>
    <property type="match status" value="1"/>
</dbReference>
<dbReference type="STRING" id="1344418.A0A1D2VF14"/>
<evidence type="ECO:0000256" key="7">
    <source>
        <dbReference type="ARBA" id="ARBA00023242"/>
    </source>
</evidence>
<evidence type="ECO:0000256" key="1">
    <source>
        <dbReference type="ARBA" id="ARBA00004123"/>
    </source>
</evidence>
<dbReference type="InterPro" id="IPR057672">
    <property type="entry name" value="TPR_IPO4/5"/>
</dbReference>
<dbReference type="GO" id="GO:0005737">
    <property type="term" value="C:cytoplasm"/>
    <property type="evidence" value="ECO:0007669"/>
    <property type="project" value="UniProtKB-SubCell"/>
</dbReference>
<evidence type="ECO:0000259" key="9">
    <source>
        <dbReference type="SMART" id="SM01349"/>
    </source>
</evidence>
<dbReference type="InterPro" id="IPR041389">
    <property type="entry name" value="Importin_rep_6"/>
</dbReference>